<dbReference type="AlphaFoldDB" id="A0A087UE51"/>
<dbReference type="PROSITE" id="PS50297">
    <property type="entry name" value="ANK_REP_REGION"/>
    <property type="match status" value="3"/>
</dbReference>
<evidence type="ECO:0000313" key="9">
    <source>
        <dbReference type="Proteomes" id="UP000054359"/>
    </source>
</evidence>
<evidence type="ECO:0000256" key="7">
    <source>
        <dbReference type="PROSITE-ProRule" id="PRU00023"/>
    </source>
</evidence>
<keyword evidence="4" id="KW-0528">Neurotoxin</keyword>
<dbReference type="PROSITE" id="PS50088">
    <property type="entry name" value="ANK_REPEAT"/>
    <property type="match status" value="3"/>
</dbReference>
<feature type="repeat" description="ANK" evidence="7">
    <location>
        <begin position="223"/>
        <end position="255"/>
    </location>
</feature>
<dbReference type="STRING" id="407821.A0A087UE51"/>
<evidence type="ECO:0000256" key="5">
    <source>
        <dbReference type="ARBA" id="ARBA00023028"/>
    </source>
</evidence>
<dbReference type="OMA" id="NATCHWE"/>
<reference evidence="8 9" key="1">
    <citation type="submission" date="2013-11" db="EMBL/GenBank/DDBJ databases">
        <title>Genome sequencing of Stegodyphus mimosarum.</title>
        <authorList>
            <person name="Bechsgaard J."/>
        </authorList>
    </citation>
    <scope>NUCLEOTIDE SEQUENCE [LARGE SCALE GENOMIC DNA]</scope>
</reference>
<gene>
    <name evidence="8" type="ORF">X975_08955</name>
</gene>
<dbReference type="Gene3D" id="1.25.40.20">
    <property type="entry name" value="Ankyrin repeat-containing domain"/>
    <property type="match status" value="3"/>
</dbReference>
<proteinExistence type="predicted"/>
<dbReference type="InterPro" id="IPR036770">
    <property type="entry name" value="Ankyrin_rpt-contain_sf"/>
</dbReference>
<dbReference type="SUPFAM" id="SSF48403">
    <property type="entry name" value="Ankyrin repeat"/>
    <property type="match status" value="1"/>
</dbReference>
<evidence type="ECO:0000256" key="3">
    <source>
        <dbReference type="ARBA" id="ARBA00022537"/>
    </source>
</evidence>
<dbReference type="SMART" id="SM00248">
    <property type="entry name" value="ANK"/>
    <property type="match status" value="6"/>
</dbReference>
<keyword evidence="6" id="KW-0472">Membrane</keyword>
<evidence type="ECO:0000256" key="6">
    <source>
        <dbReference type="ARBA" id="ARBA00023298"/>
    </source>
</evidence>
<name>A0A087UE51_STEMI</name>
<dbReference type="Pfam" id="PF12796">
    <property type="entry name" value="Ank_2"/>
    <property type="match status" value="2"/>
</dbReference>
<keyword evidence="5" id="KW-0800">Toxin</keyword>
<sequence>MDALGNCLLHLAAMMSDYKLIKLLVEKGADVTSVGKDSRTPLHVACETKSLKIVKFLTEKSPACILQQLDSRMATVLDIACRRSCPEIVQFLLSQRSSVHRSHDFLSPGTLLQAVCNTPEHAIPIASLLLEAGVNTDCTGSYGKTALITAIGQFRGDEAKGIPLYQNHPRVELCTFLIDRGCDVNAADCFGKTALHLAVDVEQEILVQKLLFSGSHVDYRNNLGYTALYYACKTGNQKIIDLLINFGANLRVHDWENTFNSFDFQLRSEHQFSYVIQKSRHCFTLENLCLIAIRRNIKNLEKGAIDLGLPPLLLKRLQLKE</sequence>
<keyword evidence="2" id="KW-0268">Exocytosis</keyword>
<feature type="non-terminal residue" evidence="8">
    <location>
        <position position="321"/>
    </location>
</feature>
<comment type="subcellular location">
    <subcellularLocation>
        <location evidence="1">Target cell membrane</location>
    </subcellularLocation>
</comment>
<dbReference type="PANTHER" id="PTHR24118:SF99">
    <property type="entry name" value="POTE ANKYRIN DOMAIN FAMILY MEMBER 3C-RELATED"/>
    <property type="match status" value="1"/>
</dbReference>
<dbReference type="GO" id="GO:0044231">
    <property type="term" value="C:host cell presynaptic membrane"/>
    <property type="evidence" value="ECO:0007669"/>
    <property type="project" value="UniProtKB-KW"/>
</dbReference>
<evidence type="ECO:0000256" key="2">
    <source>
        <dbReference type="ARBA" id="ARBA00022483"/>
    </source>
</evidence>
<keyword evidence="9" id="KW-1185">Reference proteome</keyword>
<dbReference type="EMBL" id="KK119409">
    <property type="protein sequence ID" value="KFM75640.1"/>
    <property type="molecule type" value="Genomic_DNA"/>
</dbReference>
<evidence type="ECO:0000256" key="4">
    <source>
        <dbReference type="ARBA" id="ARBA00022699"/>
    </source>
</evidence>
<evidence type="ECO:0000313" key="8">
    <source>
        <dbReference type="EMBL" id="KFM75640.1"/>
    </source>
</evidence>
<feature type="repeat" description="ANK" evidence="7">
    <location>
        <begin position="4"/>
        <end position="36"/>
    </location>
</feature>
<keyword evidence="5" id="KW-0638">Presynaptic neurotoxin</keyword>
<keyword evidence="7" id="KW-0040">ANK repeat</keyword>
<dbReference type="InterPro" id="IPR002110">
    <property type="entry name" value="Ankyrin_rpt"/>
</dbReference>
<protein>
    <submittedName>
        <fullName evidence="8">Putative ankyrin repeat protein</fullName>
    </submittedName>
</protein>
<keyword evidence="6" id="KW-1053">Target membrane</keyword>
<organism evidence="8 9">
    <name type="scientific">Stegodyphus mimosarum</name>
    <name type="common">African social velvet spider</name>
    <dbReference type="NCBI Taxonomy" id="407821"/>
    <lineage>
        <taxon>Eukaryota</taxon>
        <taxon>Metazoa</taxon>
        <taxon>Ecdysozoa</taxon>
        <taxon>Arthropoda</taxon>
        <taxon>Chelicerata</taxon>
        <taxon>Arachnida</taxon>
        <taxon>Araneae</taxon>
        <taxon>Araneomorphae</taxon>
        <taxon>Entelegynae</taxon>
        <taxon>Eresoidea</taxon>
        <taxon>Eresidae</taxon>
        <taxon>Stegodyphus</taxon>
    </lineage>
</organism>
<accession>A0A087UE51</accession>
<evidence type="ECO:0000256" key="1">
    <source>
        <dbReference type="ARBA" id="ARBA00004175"/>
    </source>
</evidence>
<dbReference type="GO" id="GO:0044218">
    <property type="term" value="C:other organism cell membrane"/>
    <property type="evidence" value="ECO:0007669"/>
    <property type="project" value="UniProtKB-KW"/>
</dbReference>
<feature type="repeat" description="ANK" evidence="7">
    <location>
        <begin position="190"/>
        <end position="222"/>
    </location>
</feature>
<dbReference type="GO" id="GO:0006887">
    <property type="term" value="P:exocytosis"/>
    <property type="evidence" value="ECO:0007669"/>
    <property type="project" value="UniProtKB-KW"/>
</dbReference>
<dbReference type="PANTHER" id="PTHR24118">
    <property type="entry name" value="POTE ANKYRIN DOMAIN"/>
    <property type="match status" value="1"/>
</dbReference>
<keyword evidence="3" id="KW-1052">Target cell membrane</keyword>
<dbReference type="Proteomes" id="UP000054359">
    <property type="component" value="Unassembled WGS sequence"/>
</dbReference>
<dbReference type="OrthoDB" id="6430205at2759"/>